<feature type="transmembrane region" description="Helical" evidence="6">
    <location>
        <begin position="222"/>
        <end position="239"/>
    </location>
</feature>
<dbReference type="GO" id="GO:0015648">
    <property type="term" value="F:lipid-linked peptidoglycan transporter activity"/>
    <property type="evidence" value="ECO:0007669"/>
    <property type="project" value="TreeGrafter"/>
</dbReference>
<comment type="subcellular location">
    <subcellularLocation>
        <location evidence="1">Membrane</location>
        <topology evidence="1">Multi-pass membrane protein</topology>
    </subcellularLocation>
</comment>
<dbReference type="Pfam" id="PF01098">
    <property type="entry name" value="FTSW_RODA_SPOVE"/>
    <property type="match status" value="1"/>
</dbReference>
<feature type="transmembrane region" description="Helical" evidence="6">
    <location>
        <begin position="199"/>
        <end position="216"/>
    </location>
</feature>
<dbReference type="EMBL" id="FNJQ01000001">
    <property type="protein sequence ID" value="SDO77408.1"/>
    <property type="molecule type" value="Genomic_DNA"/>
</dbReference>
<keyword evidence="3" id="KW-0133">Cell shape</keyword>
<keyword evidence="4 6" id="KW-1133">Transmembrane helix</keyword>
<dbReference type="RefSeq" id="WP_074570647.1">
    <property type="nucleotide sequence ID" value="NZ_FNJQ01000001.1"/>
</dbReference>
<organism evidence="7 8">
    <name type="scientific">Selenomonas ruminantium</name>
    <dbReference type="NCBI Taxonomy" id="971"/>
    <lineage>
        <taxon>Bacteria</taxon>
        <taxon>Bacillati</taxon>
        <taxon>Bacillota</taxon>
        <taxon>Negativicutes</taxon>
        <taxon>Selenomonadales</taxon>
        <taxon>Selenomonadaceae</taxon>
        <taxon>Selenomonas</taxon>
    </lineage>
</organism>
<keyword evidence="5 6" id="KW-0472">Membrane</keyword>
<feature type="transmembrane region" description="Helical" evidence="6">
    <location>
        <begin position="361"/>
        <end position="383"/>
    </location>
</feature>
<sequence length="423" mass="46802">MKNWGLLTAPLGIFLCGMTILYLKMQGSVQKVTNNTLQDPLTYVPYLVIAVFLTIVIQMVVIRRKLDTFILPIILMLVSIGLVEIARLKPALLLRQLQWLCIAMLVMFLVIRLWPKIRQMLNYPYLLGIGCVILLGLPLLFGTEIGGSKNWLVLGPISLQPSEFGKIVLLFFLASYLSDHRKVLTLPAHKILFLRLPPLRFIAPLICIWGMAVLMFVVEKDLGSALLFFGMAVLMTYMATGSKSYVFLALAFMGMAAAASYAMFGHVRVRFDIWLNPWADPNGMAYQVVQSLFAIGTGGLWGTGFGFGHPGFIPEVHTDFIFSAIVEEMGLTAGLMLIICYALLFWRGIKGALRLKNTTEALLMAGCGVLILLQMFIIVAGVTKFLPLTGITLPFVSYGGSSMVSSFILLAMLLSLTKEQKNV</sequence>
<proteinExistence type="predicted"/>
<feature type="transmembrane region" description="Helical" evidence="6">
    <location>
        <begin position="43"/>
        <end position="62"/>
    </location>
</feature>
<dbReference type="GO" id="GO:0005886">
    <property type="term" value="C:plasma membrane"/>
    <property type="evidence" value="ECO:0007669"/>
    <property type="project" value="TreeGrafter"/>
</dbReference>
<evidence type="ECO:0000256" key="3">
    <source>
        <dbReference type="ARBA" id="ARBA00022960"/>
    </source>
</evidence>
<feature type="transmembrane region" description="Helical" evidence="6">
    <location>
        <begin position="395"/>
        <end position="416"/>
    </location>
</feature>
<evidence type="ECO:0000256" key="6">
    <source>
        <dbReference type="SAM" id="Phobius"/>
    </source>
</evidence>
<evidence type="ECO:0000256" key="4">
    <source>
        <dbReference type="ARBA" id="ARBA00022989"/>
    </source>
</evidence>
<dbReference type="Proteomes" id="UP000182412">
    <property type="component" value="Unassembled WGS sequence"/>
</dbReference>
<evidence type="ECO:0000313" key="8">
    <source>
        <dbReference type="Proteomes" id="UP000182412"/>
    </source>
</evidence>
<evidence type="ECO:0000256" key="2">
    <source>
        <dbReference type="ARBA" id="ARBA00022692"/>
    </source>
</evidence>
<reference evidence="7 8" key="1">
    <citation type="submission" date="2016-10" db="EMBL/GenBank/DDBJ databases">
        <authorList>
            <person name="de Groot N.N."/>
        </authorList>
    </citation>
    <scope>NUCLEOTIDE SEQUENCE [LARGE SCALE GENOMIC DNA]</scope>
    <source>
        <strain evidence="7 8">S137</strain>
    </source>
</reference>
<evidence type="ECO:0000313" key="7">
    <source>
        <dbReference type="EMBL" id="SDO77408.1"/>
    </source>
</evidence>
<dbReference type="PANTHER" id="PTHR30474:SF3">
    <property type="entry name" value="PEPTIDOGLYCAN GLYCOSYLTRANSFERASE RODA"/>
    <property type="match status" value="1"/>
</dbReference>
<accession>A0A1H0MA78</accession>
<protein>
    <submittedName>
        <fullName evidence="7">Cell cycle protein</fullName>
    </submittedName>
</protein>
<feature type="transmembrane region" description="Helical" evidence="6">
    <location>
        <begin position="246"/>
        <end position="264"/>
    </location>
</feature>
<dbReference type="GO" id="GO:0008360">
    <property type="term" value="P:regulation of cell shape"/>
    <property type="evidence" value="ECO:0007669"/>
    <property type="project" value="UniProtKB-KW"/>
</dbReference>
<feature type="transmembrane region" description="Helical" evidence="6">
    <location>
        <begin position="92"/>
        <end position="111"/>
    </location>
</feature>
<dbReference type="AlphaFoldDB" id="A0A1H0MA78"/>
<dbReference type="OrthoDB" id="9812661at2"/>
<name>A0A1H0MA78_SELRU</name>
<feature type="transmembrane region" description="Helical" evidence="6">
    <location>
        <begin position="69"/>
        <end position="86"/>
    </location>
</feature>
<dbReference type="InterPro" id="IPR001182">
    <property type="entry name" value="FtsW/RodA"/>
</dbReference>
<keyword evidence="2 6" id="KW-0812">Transmembrane</keyword>
<evidence type="ECO:0000256" key="5">
    <source>
        <dbReference type="ARBA" id="ARBA00023136"/>
    </source>
</evidence>
<feature type="transmembrane region" description="Helical" evidence="6">
    <location>
        <begin position="5"/>
        <end position="23"/>
    </location>
</feature>
<evidence type="ECO:0000256" key="1">
    <source>
        <dbReference type="ARBA" id="ARBA00004141"/>
    </source>
</evidence>
<feature type="transmembrane region" description="Helical" evidence="6">
    <location>
        <begin position="123"/>
        <end position="141"/>
    </location>
</feature>
<dbReference type="PANTHER" id="PTHR30474">
    <property type="entry name" value="CELL CYCLE PROTEIN"/>
    <property type="match status" value="1"/>
</dbReference>
<gene>
    <name evidence="7" type="ORF">SAMN05216366_10190</name>
</gene>
<dbReference type="GO" id="GO:0051301">
    <property type="term" value="P:cell division"/>
    <property type="evidence" value="ECO:0007669"/>
    <property type="project" value="InterPro"/>
</dbReference>
<feature type="transmembrane region" description="Helical" evidence="6">
    <location>
        <begin position="329"/>
        <end position="349"/>
    </location>
</feature>
<dbReference type="GO" id="GO:0032153">
    <property type="term" value="C:cell division site"/>
    <property type="evidence" value="ECO:0007669"/>
    <property type="project" value="TreeGrafter"/>
</dbReference>